<comment type="function">
    <text evidence="1">Potential calcium-dependent cell-adhesion protein. May be involved in the establishment and maintenance of specific neuronal connections in the brain.</text>
</comment>
<dbReference type="OrthoDB" id="6252479at2759"/>
<dbReference type="FunFam" id="2.60.40.60:FF:000006">
    <property type="entry name" value="Protocadherin alpha 2"/>
    <property type="match status" value="3"/>
</dbReference>
<evidence type="ECO:0000259" key="14">
    <source>
        <dbReference type="PROSITE" id="PS50268"/>
    </source>
</evidence>
<feature type="domain" description="Cadherin" evidence="14">
    <location>
        <begin position="481"/>
        <end position="587"/>
    </location>
</feature>
<sequence>MAVCSISNTNAQIRYSVPEEMKKGSLIGNVAHDLGLDAHRLRSGRARIVSGDSTEFVELKTDKGILVVKERIDREELCAETTPCSFTFEIILDNPMELHHVTVEILDVNDHYHQKTLNLKVSDVNDNPPRFKNNVYTAYVAENNSPGLSIFTLSAQDEDWNQNARVSYLLEESTVVGSSVSSFISVNADTGVVHALRGFDYEQMKSVRVCVKAQDGGSPPLSSNVTLDIIIQDQNDNAPQVLYPVQTGASALAEIVPRAADVGYLVTKVVAVDVDSGQNAWLSYKLQKAPDRALFEVGLQNGEIRTVRQVTDKDAVKQKLTVVVEDNGQPSRSAVVSINVAVADSFPEVLSEFSDFTHEKQHDENLTFYLVLALAAVSFLFITCVVVIISVKIYRWRQSRFLYQSNLPVIPYYPPHYADTGVTGTLPHGYNYEVCMTTDSRKSDCKFSTLGAQSVLVVEPGFSETMQRAMKENTFKDESILQEVISYSIPEEMPKGSMVGNVSQGLGLDLKRLKSGKARIFAGDSAEFVRLNKERGTLHTEEKIDREALCAKTTPCALHLQLVLENPMELYKITVEITDINDNAPSFPKGEIAFEISESAVTGARFMLENAVDLDVGDNSHLSYSLKPTDNFVLHTHSQSDGDKSMEMVLQKALDRENKDRLSLLLTAVDGGQPQLSSTVRIHVTVLDANDNPPVFSQKVYKASMTENTPKDTSITSVSASDADEGSNALITYYLSSSGEGSDLFIVDPRSGQITLKGAADFEKSSRHQLNIQARDQGGLSDSCKVIIDLTDVNDNKPVINILSSSTSVSEESRPGTVLAMLNVNDLDSGSNGQVLCEINDDIPFIISSSSSNFYSLETEQELDREREAEYNISVLCRDEGVPALSSSVSFRVQISDVNDNAPVFEKSKYDAFVMENNSPGLSVLTVKATDADWNQNARVSYILEDSTVNGVSVSSCVSVHPDSGLITAVRSFDFERLKDFHFRIKAQDGGSPPLSCNVTVKLTIQDQNDNAPQVLYPVQTGASALAEIVPRDADVGYLVTKVVAVDVDSGQNAWLSYKLQKAPDRALFEVGLQNGEIRTVRQVTDKDAVKQKLTVVVEDNGQPSRSAVVSINVVVADSFPEVLSEFSDFTHEKQQNENLTFYLVLALAAVSFLFITCVVVIISVKIYRWRQSRFLYQSNLPVIPYYPPHYADTGVTGTLPHGYNYEVCMTTDSRKSDCKFSTLGAQSVLVVEPGFSETMQRAMKKNNSIDSMESTESVSYSIPEEMSKGSMVGNIAQDLGLDSQRLKSGKARLFSKDSTEYIELNRNTGLLLIKEKMDREALCAKTTPCALHLQMILENPMELFTITVEITDINDNAPSFQKKEFRFEISELAVAGAGFMLGKAYDPDVGTNALQRYSLKPTDKFRLELHNQADGSKNVEMILQKPLDRETQSSFSLLLEAFDGGDPVLSGNTRIHITVLDINDNAPVFSQKEYKTTVAENAPKGTVLAVVSASDADDGSNSVVTYYISDTMDSTVADMFLVNEITGELTLNGYVDYEKTSHYEINIQAKDQGGLSNTCKVIIDVLDVNDNSPTIKILSSSQTLSEGSKSGSVIGMLNVDDRDSGVNGQVRCMMNEGIPFSISAQSSSFFSLQTEQELDREREAEYNISVLCRDEGVPALSSSVSFRVQISDVNDNAPVFEKSKYDAFVMENNSPGLSVLTVKATDADWNQNARVSYILEDSTVNGVSVSSCVSVHPDSGLITAVRSFDFETLKDFHFRIKAQDGGSPPLSCNVTVKLTIQDQNDNAPQVLYPVQTGASALAEIVPRAADVGYLVTKVVAVDVDSGQNAWLSYKLQKAPDRALFEVGLQNGEIRTVRQVTDKDAVKQKLTVVVEDNGQPSRSAVVSINVAVADSFPEVLSEFSDFTHEKQQNENLTFYLVLALAAVSFLFITCVVMIISVKIYRWRQSRFLYQSNLPVIPYYPPHYADTGVTGTLPHGYNYEVCMTTDSRKSDCKFSTLGAQSVLVVEPGFSETMQRAIGDDKRLENEYSTQNR</sequence>
<evidence type="ECO:0000313" key="16">
    <source>
        <dbReference type="Proteomes" id="UP000316079"/>
    </source>
</evidence>
<dbReference type="SUPFAM" id="SSF49313">
    <property type="entry name" value="Cadherin-like"/>
    <property type="match status" value="14"/>
</dbReference>
<dbReference type="InterPro" id="IPR015919">
    <property type="entry name" value="Cadherin-like_sf"/>
</dbReference>
<feature type="transmembrane region" description="Helical" evidence="13">
    <location>
        <begin position="1140"/>
        <end position="1165"/>
    </location>
</feature>
<keyword evidence="10 13" id="KW-0472">Membrane</keyword>
<dbReference type="SMART" id="SM00112">
    <property type="entry name" value="CA"/>
    <property type="match status" value="15"/>
</dbReference>
<proteinExistence type="predicted"/>
<evidence type="ECO:0000256" key="1">
    <source>
        <dbReference type="ARBA" id="ARBA00003436"/>
    </source>
</evidence>
<name>A0A553Q8G0_9TELE</name>
<feature type="domain" description="Cadherin" evidence="14">
    <location>
        <begin position="1806"/>
        <end position="1903"/>
    </location>
</feature>
<dbReference type="InterPro" id="IPR050174">
    <property type="entry name" value="Protocadherin/Cadherin-CA"/>
</dbReference>
<keyword evidence="5" id="KW-0732">Signal</keyword>
<dbReference type="FunFam" id="2.60.40.60:FF:000129">
    <property type="entry name" value="protocadherin alpha-C2 isoform X1"/>
    <property type="match status" value="2"/>
</dbReference>
<feature type="domain" description="Cadherin" evidence="14">
    <location>
        <begin position="697"/>
        <end position="800"/>
    </location>
</feature>
<feature type="domain" description="Cadherin" evidence="14">
    <location>
        <begin position="9"/>
        <end position="131"/>
    </location>
</feature>
<evidence type="ECO:0000256" key="7">
    <source>
        <dbReference type="ARBA" id="ARBA00022837"/>
    </source>
</evidence>
<dbReference type="PROSITE" id="PS00232">
    <property type="entry name" value="CADHERIN_1"/>
    <property type="match status" value="7"/>
</dbReference>
<feature type="domain" description="Cadherin" evidence="14">
    <location>
        <begin position="1030"/>
        <end position="1127"/>
    </location>
</feature>
<keyword evidence="16" id="KW-1185">Reference proteome</keyword>
<dbReference type="Pfam" id="PF08266">
    <property type="entry name" value="Cadherin_2"/>
    <property type="match status" value="3"/>
</dbReference>
<dbReference type="PANTHER" id="PTHR24028:SF296">
    <property type="entry name" value="PROTOCADHERIN 1 GAMMA 11 PRECURSOR-RELATED"/>
    <property type="match status" value="1"/>
</dbReference>
<feature type="domain" description="Cadherin" evidence="14">
    <location>
        <begin position="801"/>
        <end position="905"/>
    </location>
</feature>
<dbReference type="Pfam" id="PF00028">
    <property type="entry name" value="Cadherin"/>
    <property type="match status" value="12"/>
</dbReference>
<keyword evidence="7 12" id="KW-0106">Calcium</keyword>
<keyword evidence="6" id="KW-0677">Repeat</keyword>
<feature type="transmembrane region" description="Helical" evidence="13">
    <location>
        <begin position="366"/>
        <end position="391"/>
    </location>
</feature>
<organism evidence="15 16">
    <name type="scientific">Danionella cerebrum</name>
    <dbReference type="NCBI Taxonomy" id="2873325"/>
    <lineage>
        <taxon>Eukaryota</taxon>
        <taxon>Metazoa</taxon>
        <taxon>Chordata</taxon>
        <taxon>Craniata</taxon>
        <taxon>Vertebrata</taxon>
        <taxon>Euteleostomi</taxon>
        <taxon>Actinopterygii</taxon>
        <taxon>Neopterygii</taxon>
        <taxon>Teleostei</taxon>
        <taxon>Ostariophysi</taxon>
        <taxon>Cypriniformes</taxon>
        <taxon>Danionidae</taxon>
        <taxon>Danioninae</taxon>
        <taxon>Danionella</taxon>
    </lineage>
</organism>
<dbReference type="InterPro" id="IPR020894">
    <property type="entry name" value="Cadherin_CS"/>
</dbReference>
<feature type="domain" description="Cadherin" evidence="14">
    <location>
        <begin position="588"/>
        <end position="696"/>
    </location>
</feature>
<dbReference type="CDD" id="cd11304">
    <property type="entry name" value="Cadherin_repeat"/>
    <property type="match status" value="13"/>
</dbReference>
<feature type="domain" description="Cadherin" evidence="14">
    <location>
        <begin position="256"/>
        <end position="353"/>
    </location>
</feature>
<accession>A0A553Q8G0</accession>
<comment type="subcellular location">
    <subcellularLocation>
        <location evidence="2">Cell membrane</location>
        <topology evidence="2">Single-pass type I membrane protein</topology>
    </subcellularLocation>
</comment>
<dbReference type="PRINTS" id="PR00205">
    <property type="entry name" value="CADHERIN"/>
</dbReference>
<feature type="domain" description="Cadherin" evidence="14">
    <location>
        <begin position="1682"/>
        <end position="1791"/>
    </location>
</feature>
<dbReference type="Gene3D" id="2.60.40.60">
    <property type="entry name" value="Cadherins"/>
    <property type="match status" value="15"/>
</dbReference>
<keyword evidence="9 13" id="KW-1133">Transmembrane helix</keyword>
<dbReference type="GO" id="GO:0009653">
    <property type="term" value="P:anatomical structure morphogenesis"/>
    <property type="evidence" value="ECO:0007669"/>
    <property type="project" value="UniProtKB-ARBA"/>
</dbReference>
<dbReference type="FunFam" id="2.60.40.60:FF:000001">
    <property type="entry name" value="Protocadherin alpha 2"/>
    <property type="match status" value="3"/>
</dbReference>
<evidence type="ECO:0000256" key="2">
    <source>
        <dbReference type="ARBA" id="ARBA00004251"/>
    </source>
</evidence>
<dbReference type="FunFam" id="2.60.40.60:FF:000002">
    <property type="entry name" value="Protocadherin alpha 2"/>
    <property type="match status" value="2"/>
</dbReference>
<dbReference type="EMBL" id="SRMA01026243">
    <property type="protein sequence ID" value="TRY86216.1"/>
    <property type="molecule type" value="Genomic_DNA"/>
</dbReference>
<evidence type="ECO:0000256" key="13">
    <source>
        <dbReference type="SAM" id="Phobius"/>
    </source>
</evidence>
<dbReference type="InterPro" id="IPR013164">
    <property type="entry name" value="Cadherin_N"/>
</dbReference>
<dbReference type="GO" id="GO:0007156">
    <property type="term" value="P:homophilic cell adhesion via plasma membrane adhesion molecules"/>
    <property type="evidence" value="ECO:0007669"/>
    <property type="project" value="InterPro"/>
</dbReference>
<feature type="domain" description="Cadherin" evidence="14">
    <location>
        <begin position="1584"/>
        <end position="1681"/>
    </location>
</feature>
<evidence type="ECO:0000256" key="8">
    <source>
        <dbReference type="ARBA" id="ARBA00022889"/>
    </source>
</evidence>
<keyword evidence="8" id="KW-0130">Cell adhesion</keyword>
<dbReference type="GO" id="GO:0005886">
    <property type="term" value="C:plasma membrane"/>
    <property type="evidence" value="ECO:0007669"/>
    <property type="project" value="UniProtKB-SubCell"/>
</dbReference>
<feature type="domain" description="Cadherin" evidence="14">
    <location>
        <begin position="1471"/>
        <end position="1576"/>
    </location>
</feature>
<evidence type="ECO:0000313" key="15">
    <source>
        <dbReference type="EMBL" id="TRY86216.1"/>
    </source>
</evidence>
<keyword evidence="4 13" id="KW-0812">Transmembrane</keyword>
<evidence type="ECO:0000256" key="9">
    <source>
        <dbReference type="ARBA" id="ARBA00022989"/>
    </source>
</evidence>
<dbReference type="InterPro" id="IPR032455">
    <property type="entry name" value="Cadherin_C"/>
</dbReference>
<feature type="domain" description="Cadherin" evidence="14">
    <location>
        <begin position="132"/>
        <end position="241"/>
    </location>
</feature>
<evidence type="ECO:0000256" key="5">
    <source>
        <dbReference type="ARBA" id="ARBA00022729"/>
    </source>
</evidence>
<feature type="domain" description="Cadherin" evidence="14">
    <location>
        <begin position="1255"/>
        <end position="1361"/>
    </location>
</feature>
<dbReference type="FunFam" id="2.60.40.60:FF:000007">
    <property type="entry name" value="Protocadherin alpha 2"/>
    <property type="match status" value="2"/>
</dbReference>
<keyword evidence="3" id="KW-1003">Cell membrane</keyword>
<evidence type="ECO:0000256" key="12">
    <source>
        <dbReference type="PROSITE-ProRule" id="PRU00043"/>
    </source>
</evidence>
<dbReference type="FunFam" id="2.60.40.60:FF:000004">
    <property type="entry name" value="Protocadherin 1 gamma 2"/>
    <property type="match status" value="3"/>
</dbReference>
<feature type="domain" description="Cadherin" evidence="14">
    <location>
        <begin position="1362"/>
        <end position="1470"/>
    </location>
</feature>
<evidence type="ECO:0000256" key="11">
    <source>
        <dbReference type="ARBA" id="ARBA00023180"/>
    </source>
</evidence>
<dbReference type="PROSITE" id="PS50268">
    <property type="entry name" value="CADHERIN_2"/>
    <property type="match status" value="15"/>
</dbReference>
<gene>
    <name evidence="15" type="ORF">DNTS_035614</name>
</gene>
<keyword evidence="11" id="KW-0325">Glycoprotein</keyword>
<evidence type="ECO:0000256" key="3">
    <source>
        <dbReference type="ARBA" id="ARBA00022475"/>
    </source>
</evidence>
<feature type="transmembrane region" description="Helical" evidence="13">
    <location>
        <begin position="1916"/>
        <end position="1941"/>
    </location>
</feature>
<comment type="caution">
    <text evidence="15">The sequence shown here is derived from an EMBL/GenBank/DDBJ whole genome shotgun (WGS) entry which is preliminary data.</text>
</comment>
<evidence type="ECO:0000256" key="6">
    <source>
        <dbReference type="ARBA" id="ARBA00022737"/>
    </source>
</evidence>
<evidence type="ECO:0000256" key="10">
    <source>
        <dbReference type="ARBA" id="ARBA00023136"/>
    </source>
</evidence>
<feature type="domain" description="Cadherin" evidence="14">
    <location>
        <begin position="906"/>
        <end position="1015"/>
    </location>
</feature>
<dbReference type="PANTHER" id="PTHR24028">
    <property type="entry name" value="CADHERIN-87A"/>
    <property type="match status" value="1"/>
</dbReference>
<evidence type="ECO:0000256" key="4">
    <source>
        <dbReference type="ARBA" id="ARBA00022692"/>
    </source>
</evidence>
<dbReference type="InterPro" id="IPR002126">
    <property type="entry name" value="Cadherin-like_dom"/>
</dbReference>
<dbReference type="GO" id="GO:0005509">
    <property type="term" value="F:calcium ion binding"/>
    <property type="evidence" value="ECO:0007669"/>
    <property type="project" value="UniProtKB-UniRule"/>
</dbReference>
<dbReference type="Proteomes" id="UP000316079">
    <property type="component" value="Unassembled WGS sequence"/>
</dbReference>
<dbReference type="Pfam" id="PF16492">
    <property type="entry name" value="Cadherin_C_2"/>
    <property type="match status" value="3"/>
</dbReference>
<protein>
    <recommendedName>
        <fullName evidence="14">Cadherin domain-containing protein</fullName>
    </recommendedName>
</protein>
<reference evidence="15 16" key="1">
    <citation type="journal article" date="2019" name="Sci. Data">
        <title>Hybrid genome assembly and annotation of Danionella translucida.</title>
        <authorList>
            <person name="Kadobianskyi M."/>
            <person name="Schulze L."/>
            <person name="Schuelke M."/>
            <person name="Judkewitz B."/>
        </authorList>
    </citation>
    <scope>NUCLEOTIDE SEQUENCE [LARGE SCALE GENOMIC DNA]</scope>
    <source>
        <strain evidence="15 16">Bolton</strain>
    </source>
</reference>